<dbReference type="Gene3D" id="3.30.200.20">
    <property type="entry name" value="Phosphorylase Kinase, domain 1"/>
    <property type="match status" value="1"/>
</dbReference>
<evidence type="ECO:0000256" key="3">
    <source>
        <dbReference type="ARBA" id="ARBA00022679"/>
    </source>
</evidence>
<dbReference type="PROSITE" id="PS00108">
    <property type="entry name" value="PROTEIN_KINASE_ST"/>
    <property type="match status" value="1"/>
</dbReference>
<dbReference type="EMBL" id="BSDI01000044">
    <property type="protein sequence ID" value="GLI01434.1"/>
    <property type="molecule type" value="Genomic_DNA"/>
</dbReference>
<dbReference type="SMART" id="SM00220">
    <property type="entry name" value="S_TKc"/>
    <property type="match status" value="1"/>
</dbReference>
<keyword evidence="2" id="KW-0723">Serine/threonine-protein kinase</keyword>
<evidence type="ECO:0000313" key="11">
    <source>
        <dbReference type="EMBL" id="GLI01434.1"/>
    </source>
</evidence>
<evidence type="ECO:0000256" key="6">
    <source>
        <dbReference type="ARBA" id="ARBA00022840"/>
    </source>
</evidence>
<reference evidence="11" key="1">
    <citation type="submission" date="2022-12" db="EMBL/GenBank/DDBJ databases">
        <title>New Phytohabitans aurantiacus sp. RD004123 nov., an actinomycete isolated from soil.</title>
        <authorList>
            <person name="Triningsih D.W."/>
            <person name="Harunari E."/>
            <person name="Igarashi Y."/>
        </authorList>
    </citation>
    <scope>NUCLEOTIDE SEQUENCE</scope>
    <source>
        <strain evidence="11">RD004123</strain>
    </source>
</reference>
<dbReference type="Gene3D" id="1.10.510.10">
    <property type="entry name" value="Transferase(Phosphotransferase) domain 1"/>
    <property type="match status" value="1"/>
</dbReference>
<dbReference type="CDD" id="cd14014">
    <property type="entry name" value="STKc_PknB_like"/>
    <property type="match status" value="1"/>
</dbReference>
<keyword evidence="5" id="KW-0418">Kinase</keyword>
<dbReference type="PROSITE" id="PS00107">
    <property type="entry name" value="PROTEIN_KINASE_ATP"/>
    <property type="match status" value="1"/>
</dbReference>
<proteinExistence type="predicted"/>
<evidence type="ECO:0000256" key="9">
    <source>
        <dbReference type="SAM" id="Phobius"/>
    </source>
</evidence>
<accession>A0ABQ5R3S7</accession>
<feature type="transmembrane region" description="Helical" evidence="9">
    <location>
        <begin position="332"/>
        <end position="353"/>
    </location>
</feature>
<sequence length="509" mass="51421">MEALQLLGGRYRLHEKVGEGGMSVVWRATDEVLRRPVAVKVLAGRFVTDAAARLRIQAEARAAARLTHPCVASVYDYGESHSESGHLVPFVVMELLSGPTLSRRLADGPLPPADALKVCAEVASGLAAAHAAGLVHRDVKPANVMLTPAGAKVVDFGIAAAAGPRDDVDPYSDLFGTPAYLAPERLVGGDVVPASDVYALGLLLHGALLGRLPWEAETTTQMLAAHVYVEPAPLPPIQGVPAAVVELARRCLAKNPADRPTASDVASELAAAASTAATAGLSTPAETPEPAAVSATGAALAVRSAGTGSLVDPGSEATTAEVRAGRSGRRRVLLFATAGAVAILAVTAVMLIIEPTVKDASVAEADVTHSAPAGGSAGDAKDPSAAPTTPAPATAGRGPASTATAAPKPTKTGATASPRTTAPTRPVETATATANPVAAKQRTLTSAGGTVLAECVGSTAEVLTWEPADGYTVKRVAPGPAETVGVVFAGSPNVRMRIRCNSNGVPHLV</sequence>
<keyword evidence="12" id="KW-1185">Reference proteome</keyword>
<evidence type="ECO:0000256" key="1">
    <source>
        <dbReference type="ARBA" id="ARBA00012513"/>
    </source>
</evidence>
<evidence type="ECO:0000256" key="8">
    <source>
        <dbReference type="SAM" id="MobiDB-lite"/>
    </source>
</evidence>
<evidence type="ECO:0000256" key="2">
    <source>
        <dbReference type="ARBA" id="ARBA00022527"/>
    </source>
</evidence>
<dbReference type="PROSITE" id="PS50011">
    <property type="entry name" value="PROTEIN_KINASE_DOM"/>
    <property type="match status" value="1"/>
</dbReference>
<dbReference type="InterPro" id="IPR017441">
    <property type="entry name" value="Protein_kinase_ATP_BS"/>
</dbReference>
<comment type="caution">
    <text evidence="11">The sequence shown here is derived from an EMBL/GenBank/DDBJ whole genome shotgun (WGS) entry which is preliminary data.</text>
</comment>
<dbReference type="Pfam" id="PF00069">
    <property type="entry name" value="Pkinase"/>
    <property type="match status" value="1"/>
</dbReference>
<dbReference type="SUPFAM" id="SSF56112">
    <property type="entry name" value="Protein kinase-like (PK-like)"/>
    <property type="match status" value="1"/>
</dbReference>
<feature type="region of interest" description="Disordered" evidence="8">
    <location>
        <begin position="369"/>
        <end position="434"/>
    </location>
</feature>
<dbReference type="InterPro" id="IPR011009">
    <property type="entry name" value="Kinase-like_dom_sf"/>
</dbReference>
<evidence type="ECO:0000259" key="10">
    <source>
        <dbReference type="PROSITE" id="PS50011"/>
    </source>
</evidence>
<keyword evidence="4 7" id="KW-0547">Nucleotide-binding</keyword>
<feature type="compositionally biased region" description="Low complexity" evidence="8">
    <location>
        <begin position="383"/>
        <end position="426"/>
    </location>
</feature>
<dbReference type="Proteomes" id="UP001144280">
    <property type="component" value="Unassembled WGS sequence"/>
</dbReference>
<dbReference type="PANTHER" id="PTHR43289:SF6">
    <property type="entry name" value="SERINE_THREONINE-PROTEIN KINASE NEKL-3"/>
    <property type="match status" value="1"/>
</dbReference>
<dbReference type="PANTHER" id="PTHR43289">
    <property type="entry name" value="MITOGEN-ACTIVATED PROTEIN KINASE KINASE KINASE 20-RELATED"/>
    <property type="match status" value="1"/>
</dbReference>
<keyword evidence="9" id="KW-0812">Transmembrane</keyword>
<organism evidence="11 12">
    <name type="scientific">Phytohabitans aurantiacus</name>
    <dbReference type="NCBI Taxonomy" id="3016789"/>
    <lineage>
        <taxon>Bacteria</taxon>
        <taxon>Bacillati</taxon>
        <taxon>Actinomycetota</taxon>
        <taxon>Actinomycetes</taxon>
        <taxon>Micromonosporales</taxon>
        <taxon>Micromonosporaceae</taxon>
    </lineage>
</organism>
<dbReference type="EC" id="2.7.11.1" evidence="1"/>
<evidence type="ECO:0000256" key="5">
    <source>
        <dbReference type="ARBA" id="ARBA00022777"/>
    </source>
</evidence>
<feature type="binding site" evidence="7">
    <location>
        <position position="40"/>
    </location>
    <ligand>
        <name>ATP</name>
        <dbReference type="ChEBI" id="CHEBI:30616"/>
    </ligand>
</feature>
<evidence type="ECO:0000313" key="12">
    <source>
        <dbReference type="Proteomes" id="UP001144280"/>
    </source>
</evidence>
<feature type="region of interest" description="Disordered" evidence="8">
    <location>
        <begin position="306"/>
        <end position="326"/>
    </location>
</feature>
<feature type="domain" description="Protein kinase" evidence="10">
    <location>
        <begin position="11"/>
        <end position="271"/>
    </location>
</feature>
<dbReference type="InterPro" id="IPR000719">
    <property type="entry name" value="Prot_kinase_dom"/>
</dbReference>
<keyword evidence="9" id="KW-1133">Transmembrane helix</keyword>
<keyword evidence="9" id="KW-0472">Membrane</keyword>
<dbReference type="RefSeq" id="WP_281902466.1">
    <property type="nucleotide sequence ID" value="NZ_BSDI01000044.1"/>
</dbReference>
<dbReference type="InterPro" id="IPR008271">
    <property type="entry name" value="Ser/Thr_kinase_AS"/>
</dbReference>
<keyword evidence="3" id="KW-0808">Transferase</keyword>
<keyword evidence="6 7" id="KW-0067">ATP-binding</keyword>
<gene>
    <name evidence="11" type="ORF">Pa4123_67100</name>
</gene>
<protein>
    <recommendedName>
        <fullName evidence="1">non-specific serine/threonine protein kinase</fullName>
        <ecNumber evidence="1">2.7.11.1</ecNumber>
    </recommendedName>
</protein>
<evidence type="ECO:0000256" key="4">
    <source>
        <dbReference type="ARBA" id="ARBA00022741"/>
    </source>
</evidence>
<name>A0ABQ5R3S7_9ACTN</name>
<evidence type="ECO:0000256" key="7">
    <source>
        <dbReference type="PROSITE-ProRule" id="PRU10141"/>
    </source>
</evidence>